<comment type="caution">
    <text evidence="3">The sequence shown here is derived from an EMBL/GenBank/DDBJ whole genome shotgun (WGS) entry which is preliminary data.</text>
</comment>
<protein>
    <recommendedName>
        <fullName evidence="5">Lipoprotein</fullName>
    </recommendedName>
</protein>
<organism evidence="3 4">
    <name type="scientific">Nocardiopsis rhodophaea</name>
    <dbReference type="NCBI Taxonomy" id="280238"/>
    <lineage>
        <taxon>Bacteria</taxon>
        <taxon>Bacillati</taxon>
        <taxon>Actinomycetota</taxon>
        <taxon>Actinomycetes</taxon>
        <taxon>Streptosporangiales</taxon>
        <taxon>Nocardiopsidaceae</taxon>
        <taxon>Nocardiopsis</taxon>
    </lineage>
</organism>
<evidence type="ECO:0000313" key="3">
    <source>
        <dbReference type="EMBL" id="GAA2001545.1"/>
    </source>
</evidence>
<proteinExistence type="predicted"/>
<evidence type="ECO:0008006" key="5">
    <source>
        <dbReference type="Google" id="ProtNLM"/>
    </source>
</evidence>
<dbReference type="PROSITE" id="PS51257">
    <property type="entry name" value="PROKAR_LIPOPROTEIN"/>
    <property type="match status" value="1"/>
</dbReference>
<evidence type="ECO:0000313" key="4">
    <source>
        <dbReference type="Proteomes" id="UP001501585"/>
    </source>
</evidence>
<name>A0ABP5ELC3_9ACTN</name>
<accession>A0ABP5ELC3</accession>
<feature type="region of interest" description="Disordered" evidence="1">
    <location>
        <begin position="24"/>
        <end position="112"/>
    </location>
</feature>
<dbReference type="RefSeq" id="WP_344163079.1">
    <property type="nucleotide sequence ID" value="NZ_BAAAPC010000012.1"/>
</dbReference>
<evidence type="ECO:0000256" key="2">
    <source>
        <dbReference type="SAM" id="SignalP"/>
    </source>
</evidence>
<sequence>MSTTMKKRSIAALAMALPLMVSTSCVSDPEDSPSDGNGADSVANNDGKDPAASADRGDRGGPKDAEIDGKPILEIGGVKTEATNSDTVELFTRPPLSEQAGESGNTEKPGEISLDWTSRLRLTFTSATREGDDVTFHGTASYQHDDGAYVIHSRDFTVLVPEEQAKGAGDAEFEDGFRAFNARESKALVTLTQDKPEQQFGVTIADLPEEDNSTRLANGLSGRYFQYETPEVIWGHELSPPQDFTPGRLCYSENDTWHDVELFEYTDIPCG</sequence>
<feature type="compositionally biased region" description="Basic and acidic residues" evidence="1">
    <location>
        <begin position="55"/>
        <end position="71"/>
    </location>
</feature>
<gene>
    <name evidence="3" type="ORF">GCM10009799_30960</name>
</gene>
<evidence type="ECO:0000256" key="1">
    <source>
        <dbReference type="SAM" id="MobiDB-lite"/>
    </source>
</evidence>
<feature type="signal peptide" evidence="2">
    <location>
        <begin position="1"/>
        <end position="27"/>
    </location>
</feature>
<feature type="chain" id="PRO_5046847436" description="Lipoprotein" evidence="2">
    <location>
        <begin position="28"/>
        <end position="271"/>
    </location>
</feature>
<dbReference type="EMBL" id="BAAAPC010000012">
    <property type="protein sequence ID" value="GAA2001545.1"/>
    <property type="molecule type" value="Genomic_DNA"/>
</dbReference>
<keyword evidence="4" id="KW-1185">Reference proteome</keyword>
<reference evidence="4" key="1">
    <citation type="journal article" date="2019" name="Int. J. Syst. Evol. Microbiol.">
        <title>The Global Catalogue of Microorganisms (GCM) 10K type strain sequencing project: providing services to taxonomists for standard genome sequencing and annotation.</title>
        <authorList>
            <consortium name="The Broad Institute Genomics Platform"/>
            <consortium name="The Broad Institute Genome Sequencing Center for Infectious Disease"/>
            <person name="Wu L."/>
            <person name="Ma J."/>
        </authorList>
    </citation>
    <scope>NUCLEOTIDE SEQUENCE [LARGE SCALE GENOMIC DNA]</scope>
    <source>
        <strain evidence="4">JCM 15313</strain>
    </source>
</reference>
<keyword evidence="2" id="KW-0732">Signal</keyword>
<dbReference type="Proteomes" id="UP001501585">
    <property type="component" value="Unassembled WGS sequence"/>
</dbReference>